<evidence type="ECO:0000256" key="4">
    <source>
        <dbReference type="SAM" id="SignalP"/>
    </source>
</evidence>
<feature type="compositionally biased region" description="Low complexity" evidence="2">
    <location>
        <begin position="372"/>
        <end position="382"/>
    </location>
</feature>
<dbReference type="AlphaFoldDB" id="A0A437STZ7"/>
<keyword evidence="1 4" id="KW-0732">Signal</keyword>
<feature type="region of interest" description="Disordered" evidence="2">
    <location>
        <begin position="308"/>
        <end position="431"/>
    </location>
</feature>
<feature type="region of interest" description="Disordered" evidence="2">
    <location>
        <begin position="105"/>
        <end position="146"/>
    </location>
</feature>
<evidence type="ECO:0000256" key="2">
    <source>
        <dbReference type="SAM" id="MobiDB-lite"/>
    </source>
</evidence>
<dbReference type="RefSeq" id="WP_127796322.1">
    <property type="nucleotide sequence ID" value="NZ_ML136888.1"/>
</dbReference>
<accession>A0A437STZ7</accession>
<keyword evidence="3" id="KW-1133">Transmembrane helix</keyword>
<protein>
    <submittedName>
        <fullName evidence="5">YSIRK-type signal peptide-containing protein</fullName>
    </submittedName>
</protein>
<reference evidence="5 6" key="1">
    <citation type="submission" date="2018-12" db="EMBL/GenBank/DDBJ databases">
        <authorList>
            <person name="Meng J."/>
        </authorList>
    </citation>
    <scope>NUCLEOTIDE SEQUENCE [LARGE SCALE GENOMIC DNA]</scope>
    <source>
        <strain evidence="5 6">HT111-2</strain>
    </source>
</reference>
<evidence type="ECO:0000256" key="3">
    <source>
        <dbReference type="SAM" id="Phobius"/>
    </source>
</evidence>
<keyword evidence="3" id="KW-0812">Transmembrane</keyword>
<gene>
    <name evidence="5" type="ORF">EJK17_07800</name>
</gene>
<feature type="compositionally biased region" description="Basic and acidic residues" evidence="2">
    <location>
        <begin position="350"/>
        <end position="370"/>
    </location>
</feature>
<proteinExistence type="predicted"/>
<feature type="compositionally biased region" description="Polar residues" evidence="2">
    <location>
        <begin position="107"/>
        <end position="120"/>
    </location>
</feature>
<evidence type="ECO:0000256" key="1">
    <source>
        <dbReference type="ARBA" id="ARBA00022729"/>
    </source>
</evidence>
<dbReference type="Proteomes" id="UP000288291">
    <property type="component" value="Unassembled WGS sequence"/>
</dbReference>
<dbReference type="InterPro" id="IPR005877">
    <property type="entry name" value="YSIRK_signal_dom"/>
</dbReference>
<comment type="caution">
    <text evidence="5">The sequence shown here is derived from an EMBL/GenBank/DDBJ whole genome shotgun (WGS) entry which is preliminary data.</text>
</comment>
<feature type="compositionally biased region" description="Polar residues" evidence="2">
    <location>
        <begin position="130"/>
        <end position="143"/>
    </location>
</feature>
<dbReference type="EMBL" id="RXIA01000020">
    <property type="protein sequence ID" value="RVU70408.1"/>
    <property type="molecule type" value="Genomic_DNA"/>
</dbReference>
<feature type="signal peptide" evidence="4">
    <location>
        <begin position="1"/>
        <end position="36"/>
    </location>
</feature>
<evidence type="ECO:0000313" key="6">
    <source>
        <dbReference type="Proteomes" id="UP000288291"/>
    </source>
</evidence>
<sequence>MLLKDKAKMHYSFRKLTIGLVPALLGLGFLNTNVQAAENEDHLIQNTKRQQNDDVKFTTKEEILDKINKQEPVDLNDPNAPVDPTDDPICPDYVEAEMVAKVKRQISVRNPQQSSDQEWSYTAPDRDQSYNDSSLKNEPNKSLTDLEKKNDAGQIIYLVRGGKRGSYDDFWHYDTDWIFGTITFTENNGLLIATATPYSDGGKIEFKDWLIPEIDQYTPESKKGIDHLNWQKADRNIKNQAIVKGQSFTSVEELENNIEGFSEYSDLYSIKDEDLAKHFGKKEERDSIGNTLTEANHYFVRYVIPKEEPKKDEHVSPESPETQVEPDSQPTNPNNAEVPDPVPNSTQQHGEIDIPKTPKQDSKQEQKESDDPNSSDSTSNSNLKDKQHNISKSQHSALNSERIDQDRSFPSQEKLSSSVKKYTTSTTEKLAKGDAQGQFTLPRAGSKQSKLTLFGLAFSVLPGLLGLNFSHKRQK</sequence>
<feature type="compositionally biased region" description="Polar residues" evidence="2">
    <location>
        <begin position="319"/>
        <end position="335"/>
    </location>
</feature>
<keyword evidence="6" id="KW-1185">Reference proteome</keyword>
<organism evidence="5 6">
    <name type="scientific">Lactobacillus xujianguonis</name>
    <dbReference type="NCBI Taxonomy" id="2495899"/>
    <lineage>
        <taxon>Bacteria</taxon>
        <taxon>Bacillati</taxon>
        <taxon>Bacillota</taxon>
        <taxon>Bacilli</taxon>
        <taxon>Lactobacillales</taxon>
        <taxon>Lactobacillaceae</taxon>
        <taxon>Lactobacillus</taxon>
    </lineage>
</organism>
<feature type="chain" id="PRO_5019115668" evidence="4">
    <location>
        <begin position="37"/>
        <end position="475"/>
    </location>
</feature>
<name>A0A437STZ7_9LACO</name>
<keyword evidence="3" id="KW-0472">Membrane</keyword>
<feature type="transmembrane region" description="Helical" evidence="3">
    <location>
        <begin position="451"/>
        <end position="469"/>
    </location>
</feature>
<feature type="compositionally biased region" description="Polar residues" evidence="2">
    <location>
        <begin position="390"/>
        <end position="399"/>
    </location>
</feature>
<feature type="compositionally biased region" description="Low complexity" evidence="2">
    <location>
        <begin position="414"/>
        <end position="428"/>
    </location>
</feature>
<dbReference type="NCBIfam" id="TIGR01168">
    <property type="entry name" value="YSIRK_signal"/>
    <property type="match status" value="1"/>
</dbReference>
<evidence type="ECO:0000313" key="5">
    <source>
        <dbReference type="EMBL" id="RVU70408.1"/>
    </source>
</evidence>